<dbReference type="Gene3D" id="3.30.70.1050">
    <property type="entry name" value="Trigger factor ribosome-binding domain"/>
    <property type="match status" value="1"/>
</dbReference>
<dbReference type="InterPro" id="IPR027304">
    <property type="entry name" value="Trigger_fact/SurA_dom_sf"/>
</dbReference>
<dbReference type="GO" id="GO:0044183">
    <property type="term" value="F:protein folding chaperone"/>
    <property type="evidence" value="ECO:0007669"/>
    <property type="project" value="TreeGrafter"/>
</dbReference>
<dbReference type="Gene3D" id="1.10.3120.10">
    <property type="entry name" value="Trigger factor, C-terminal domain"/>
    <property type="match status" value="1"/>
</dbReference>
<dbReference type="InterPro" id="IPR008881">
    <property type="entry name" value="Trigger_fac_ribosome-bd_bac"/>
</dbReference>
<evidence type="ECO:0000313" key="19">
    <source>
        <dbReference type="Proteomes" id="UP000076567"/>
    </source>
</evidence>
<dbReference type="GO" id="GO:0051083">
    <property type="term" value="P:'de novo' cotranslational protein folding"/>
    <property type="evidence" value="ECO:0007669"/>
    <property type="project" value="TreeGrafter"/>
</dbReference>
<evidence type="ECO:0000256" key="9">
    <source>
        <dbReference type="ARBA" id="ARBA00023235"/>
    </source>
</evidence>
<accession>A0A161RSY8</accession>
<dbReference type="RefSeq" id="WP_066243479.1">
    <property type="nucleotide sequence ID" value="NZ_LRFC01000037.1"/>
</dbReference>
<evidence type="ECO:0000256" key="1">
    <source>
        <dbReference type="ARBA" id="ARBA00000971"/>
    </source>
</evidence>
<evidence type="ECO:0000256" key="6">
    <source>
        <dbReference type="ARBA" id="ARBA00022618"/>
    </source>
</evidence>
<comment type="function">
    <text evidence="11 13">Involved in protein export. Acts as a chaperone by maintaining the newly synthesized protein in an open conformation. Functions as a peptidyl-prolyl cis-trans isomerase.</text>
</comment>
<dbReference type="Proteomes" id="UP000076567">
    <property type="component" value="Unassembled WGS sequence"/>
</dbReference>
<feature type="domain" description="PPIase FKBP-type" evidence="17">
    <location>
        <begin position="163"/>
        <end position="245"/>
    </location>
</feature>
<evidence type="ECO:0000256" key="11">
    <source>
        <dbReference type="ARBA" id="ARBA00024849"/>
    </source>
</evidence>
<dbReference type="GO" id="GO:0015031">
    <property type="term" value="P:protein transport"/>
    <property type="evidence" value="ECO:0007669"/>
    <property type="project" value="UniProtKB-UniRule"/>
</dbReference>
<dbReference type="EMBL" id="LRFC01000037">
    <property type="protein sequence ID" value="KZE64483.1"/>
    <property type="molecule type" value="Genomic_DNA"/>
</dbReference>
<keyword evidence="5 13" id="KW-0963">Cytoplasm</keyword>
<gene>
    <name evidence="13 18" type="primary">tig</name>
    <name evidence="18" type="ORF">AWM68_10055</name>
</gene>
<protein>
    <recommendedName>
        <fullName evidence="4 13">Trigger factor</fullName>
        <shortName evidence="13">TF</shortName>
        <ecNumber evidence="3 13">5.2.1.8</ecNumber>
    </recommendedName>
    <alternativeName>
        <fullName evidence="12 13">PPIase</fullName>
    </alternativeName>
</protein>
<keyword evidence="6 13" id="KW-0132">Cell division</keyword>
<dbReference type="PIRSF" id="PIRSF003095">
    <property type="entry name" value="Trigger_factor"/>
    <property type="match status" value="1"/>
</dbReference>
<keyword evidence="10 13" id="KW-0131">Cell cycle</keyword>
<dbReference type="SUPFAM" id="SSF54534">
    <property type="entry name" value="FKBP-like"/>
    <property type="match status" value="1"/>
</dbReference>
<dbReference type="GO" id="GO:0005737">
    <property type="term" value="C:cytoplasm"/>
    <property type="evidence" value="ECO:0007669"/>
    <property type="project" value="UniProtKB-SubCell"/>
</dbReference>
<evidence type="ECO:0000256" key="7">
    <source>
        <dbReference type="ARBA" id="ARBA00023110"/>
    </source>
</evidence>
<dbReference type="InterPro" id="IPR036611">
    <property type="entry name" value="Trigger_fac_ribosome-bd_sf"/>
</dbReference>
<keyword evidence="19" id="KW-1185">Reference proteome</keyword>
<evidence type="ECO:0000256" key="5">
    <source>
        <dbReference type="ARBA" id="ARBA00022490"/>
    </source>
</evidence>
<comment type="catalytic activity">
    <reaction evidence="1 13 14">
        <text>[protein]-peptidylproline (omega=180) = [protein]-peptidylproline (omega=0)</text>
        <dbReference type="Rhea" id="RHEA:16237"/>
        <dbReference type="Rhea" id="RHEA-COMP:10747"/>
        <dbReference type="Rhea" id="RHEA-COMP:10748"/>
        <dbReference type="ChEBI" id="CHEBI:83833"/>
        <dbReference type="ChEBI" id="CHEBI:83834"/>
        <dbReference type="EC" id="5.2.1.8"/>
    </reaction>
</comment>
<comment type="subcellular location">
    <subcellularLocation>
        <location evidence="13">Cytoplasm</location>
    </subcellularLocation>
    <text evidence="13">About half TF is bound to the ribosome near the polypeptide exit tunnel while the other half is free in the cytoplasm.</text>
</comment>
<dbReference type="Gene3D" id="3.10.50.40">
    <property type="match status" value="1"/>
</dbReference>
<dbReference type="GO" id="GO:0051301">
    <property type="term" value="P:cell division"/>
    <property type="evidence" value="ECO:0007669"/>
    <property type="project" value="UniProtKB-KW"/>
</dbReference>
<evidence type="ECO:0000259" key="17">
    <source>
        <dbReference type="PROSITE" id="PS50059"/>
    </source>
</evidence>
<reference evidence="19" key="1">
    <citation type="submission" date="2016-01" db="EMBL/GenBank/DDBJ databases">
        <title>Draft genome of Chromobacterium sp. F49.</title>
        <authorList>
            <person name="Hong K.W."/>
        </authorList>
    </citation>
    <scope>NUCLEOTIDE SEQUENCE [LARGE SCALE GENOMIC DNA]</scope>
    <source>
        <strain evidence="19">P7IIIA</strain>
    </source>
</reference>
<dbReference type="InterPro" id="IPR008880">
    <property type="entry name" value="Trigger_fac_C"/>
</dbReference>
<comment type="domain">
    <text evidence="13">Consists of 3 domains; the N-terminus binds the ribosome, the middle domain has PPIase activity, while the C-terminus has intrinsic chaperone activity on its own.</text>
</comment>
<dbReference type="AlphaFoldDB" id="A0A161RSY8"/>
<dbReference type="Pfam" id="PF00254">
    <property type="entry name" value="FKBP_C"/>
    <property type="match status" value="1"/>
</dbReference>
<feature type="coiled-coil region" evidence="16">
    <location>
        <begin position="251"/>
        <end position="289"/>
    </location>
</feature>
<dbReference type="PANTHER" id="PTHR30560">
    <property type="entry name" value="TRIGGER FACTOR CHAPERONE AND PEPTIDYL-PROLYL CIS/TRANS ISOMERASE"/>
    <property type="match status" value="1"/>
</dbReference>
<dbReference type="GO" id="GO:0003755">
    <property type="term" value="F:peptidyl-prolyl cis-trans isomerase activity"/>
    <property type="evidence" value="ECO:0007669"/>
    <property type="project" value="UniProtKB-UniRule"/>
</dbReference>
<evidence type="ECO:0000256" key="8">
    <source>
        <dbReference type="ARBA" id="ARBA00023186"/>
    </source>
</evidence>
<evidence type="ECO:0000256" key="2">
    <source>
        <dbReference type="ARBA" id="ARBA00005464"/>
    </source>
</evidence>
<dbReference type="SUPFAM" id="SSF109998">
    <property type="entry name" value="Triger factor/SurA peptide-binding domain-like"/>
    <property type="match status" value="1"/>
</dbReference>
<dbReference type="InterPro" id="IPR046357">
    <property type="entry name" value="PPIase_dom_sf"/>
</dbReference>
<dbReference type="HAMAP" id="MF_00303">
    <property type="entry name" value="Trigger_factor_Tig"/>
    <property type="match status" value="1"/>
</dbReference>
<dbReference type="GO" id="GO:0043022">
    <property type="term" value="F:ribosome binding"/>
    <property type="evidence" value="ECO:0007669"/>
    <property type="project" value="TreeGrafter"/>
</dbReference>
<comment type="caution">
    <text evidence="18">The sequence shown here is derived from an EMBL/GenBank/DDBJ whole genome shotgun (WGS) entry which is preliminary data.</text>
</comment>
<dbReference type="GO" id="GO:0043335">
    <property type="term" value="P:protein unfolding"/>
    <property type="evidence" value="ECO:0007669"/>
    <property type="project" value="TreeGrafter"/>
</dbReference>
<name>A0A161RSY8_9BACL</name>
<evidence type="ECO:0000256" key="3">
    <source>
        <dbReference type="ARBA" id="ARBA00013194"/>
    </source>
</evidence>
<evidence type="ECO:0000256" key="10">
    <source>
        <dbReference type="ARBA" id="ARBA00023306"/>
    </source>
</evidence>
<keyword evidence="8 13" id="KW-0143">Chaperone</keyword>
<dbReference type="NCBIfam" id="TIGR00115">
    <property type="entry name" value="tig"/>
    <property type="match status" value="1"/>
</dbReference>
<keyword evidence="9 13" id="KW-0413">Isomerase</keyword>
<dbReference type="Pfam" id="PF05698">
    <property type="entry name" value="Trigger_C"/>
    <property type="match status" value="1"/>
</dbReference>
<sequence length="430" mass="48177">MTAKWEKLEGNQGVLTVEVEATEVDTALDQAFKKVVKQVNVPGFRKGKMPRRLFEQRFGVESLYQDALDILLPKAYGDAVQETGIEPVDRPEVDIEKMEQGSNLVFTAKVIVKPEVKLGDYKGLEVEKTETEVTDEDVQNELTALQEQQAELVVKEEGTVENGDTVNIDFEGFVDGEAFEGGKAENYSLEIGSGSFIPGFEEQLVGETAGAEKDVNVNFPEEYHAEELAGKPAVFKVKIHDIKAKQLPELNDEFAKEAEGDAETLEDLKKELRTKLEESKKQEAENKTRETVIEKASENAEIEIPEAMVNTELDRMVQEFGQRLQMQGMNLDLYYQFSGTSEEALREQMKEDAGKRVRTNLVLEAIVEAENIEVSEEEIDAELSKMAEMYKMEVEQIKQMLAMQGGNDAVAADLKVRKAIDFLVENSKTA</sequence>
<evidence type="ECO:0000256" key="13">
    <source>
        <dbReference type="HAMAP-Rule" id="MF_00303"/>
    </source>
</evidence>
<dbReference type="FunFam" id="3.30.70.1050:FF:000002">
    <property type="entry name" value="Trigger factor"/>
    <property type="match status" value="1"/>
</dbReference>
<keyword evidence="16" id="KW-0175">Coiled coil</keyword>
<evidence type="ECO:0000256" key="4">
    <source>
        <dbReference type="ARBA" id="ARBA00016902"/>
    </source>
</evidence>
<evidence type="ECO:0000313" key="18">
    <source>
        <dbReference type="EMBL" id="KZE64483.1"/>
    </source>
</evidence>
<dbReference type="Pfam" id="PF05697">
    <property type="entry name" value="Trigger_N"/>
    <property type="match status" value="1"/>
</dbReference>
<dbReference type="InterPro" id="IPR005215">
    <property type="entry name" value="Trig_fac"/>
</dbReference>
<dbReference type="InterPro" id="IPR001179">
    <property type="entry name" value="PPIase_FKBP_dom"/>
</dbReference>
<evidence type="ECO:0000256" key="16">
    <source>
        <dbReference type="SAM" id="Coils"/>
    </source>
</evidence>
<comment type="similarity">
    <text evidence="2 13 15">Belongs to the FKBP-type PPIase family. Tig subfamily.</text>
</comment>
<evidence type="ECO:0000256" key="12">
    <source>
        <dbReference type="ARBA" id="ARBA00029986"/>
    </source>
</evidence>
<dbReference type="SUPFAM" id="SSF102735">
    <property type="entry name" value="Trigger factor ribosome-binding domain"/>
    <property type="match status" value="1"/>
</dbReference>
<dbReference type="PANTHER" id="PTHR30560:SF3">
    <property type="entry name" value="TRIGGER FACTOR-LIKE PROTEIN TIG, CHLOROPLASTIC"/>
    <property type="match status" value="1"/>
</dbReference>
<organism evidence="18 19">
    <name type="scientific">Fictibacillus phosphorivorans</name>
    <dbReference type="NCBI Taxonomy" id="1221500"/>
    <lineage>
        <taxon>Bacteria</taxon>
        <taxon>Bacillati</taxon>
        <taxon>Bacillota</taxon>
        <taxon>Bacilli</taxon>
        <taxon>Bacillales</taxon>
        <taxon>Fictibacillaceae</taxon>
        <taxon>Fictibacillus</taxon>
    </lineage>
</organism>
<evidence type="ECO:0000256" key="15">
    <source>
        <dbReference type="RuleBase" id="RU003914"/>
    </source>
</evidence>
<dbReference type="EC" id="5.2.1.8" evidence="3 13"/>
<dbReference type="FunFam" id="3.10.50.40:FF:000001">
    <property type="entry name" value="Trigger factor"/>
    <property type="match status" value="1"/>
</dbReference>
<dbReference type="InterPro" id="IPR037041">
    <property type="entry name" value="Trigger_fac_C_sf"/>
</dbReference>
<evidence type="ECO:0000256" key="14">
    <source>
        <dbReference type="PROSITE-ProRule" id="PRU00277"/>
    </source>
</evidence>
<dbReference type="OrthoDB" id="9767721at2"/>
<dbReference type="PROSITE" id="PS50059">
    <property type="entry name" value="FKBP_PPIASE"/>
    <property type="match status" value="1"/>
</dbReference>
<keyword evidence="7 13" id="KW-0697">Rotamase</keyword>
<proteinExistence type="inferred from homology"/>